<dbReference type="SUPFAM" id="SSF81442">
    <property type="entry name" value="Cytochrome c oxidase subunit I-like"/>
    <property type="match status" value="1"/>
</dbReference>
<keyword evidence="1" id="KW-1133">Transmembrane helix</keyword>
<evidence type="ECO:0000256" key="1">
    <source>
        <dbReference type="SAM" id="Phobius"/>
    </source>
</evidence>
<evidence type="ECO:0000313" key="3">
    <source>
        <dbReference type="Proteomes" id="UP000069205"/>
    </source>
</evidence>
<accession>A0A0K2GAA5</accession>
<name>A0A0K2GAA5_NITMO</name>
<protein>
    <recommendedName>
        <fullName evidence="4">Cbb3-type cytochrome c oxidase subunit I</fullName>
    </recommendedName>
</protein>
<evidence type="ECO:0008006" key="4">
    <source>
        <dbReference type="Google" id="ProtNLM"/>
    </source>
</evidence>
<organism evidence="2 3">
    <name type="scientific">Nitrospira moscoviensis</name>
    <dbReference type="NCBI Taxonomy" id="42253"/>
    <lineage>
        <taxon>Bacteria</taxon>
        <taxon>Pseudomonadati</taxon>
        <taxon>Nitrospirota</taxon>
        <taxon>Nitrospiria</taxon>
        <taxon>Nitrospirales</taxon>
        <taxon>Nitrospiraceae</taxon>
        <taxon>Nitrospira</taxon>
    </lineage>
</organism>
<dbReference type="AlphaFoldDB" id="A0A0K2GAA5"/>
<feature type="transmembrane region" description="Helical" evidence="1">
    <location>
        <begin position="84"/>
        <end position="102"/>
    </location>
</feature>
<dbReference type="EMBL" id="CP011801">
    <property type="protein sequence ID" value="ALA57517.1"/>
    <property type="molecule type" value="Genomic_DNA"/>
</dbReference>
<feature type="transmembrane region" description="Helical" evidence="1">
    <location>
        <begin position="237"/>
        <end position="254"/>
    </location>
</feature>
<dbReference type="Gene3D" id="1.20.210.10">
    <property type="entry name" value="Cytochrome c oxidase-like, subunit I domain"/>
    <property type="match status" value="1"/>
</dbReference>
<feature type="transmembrane region" description="Helical" evidence="1">
    <location>
        <begin position="108"/>
        <end position="127"/>
    </location>
</feature>
<dbReference type="KEGG" id="nmv:NITMOv2_1086"/>
<feature type="transmembrane region" description="Helical" evidence="1">
    <location>
        <begin position="210"/>
        <end position="231"/>
    </location>
</feature>
<feature type="transmembrane region" description="Helical" evidence="1">
    <location>
        <begin position="274"/>
        <end position="296"/>
    </location>
</feature>
<dbReference type="OrthoDB" id="8482278at2"/>
<dbReference type="RefSeq" id="WP_053378846.1">
    <property type="nucleotide sequence ID" value="NZ_CP011801.1"/>
</dbReference>
<dbReference type="STRING" id="42253.NITMOv2_1086"/>
<evidence type="ECO:0000313" key="2">
    <source>
        <dbReference type="EMBL" id="ALA57517.1"/>
    </source>
</evidence>
<keyword evidence="1" id="KW-0812">Transmembrane</keyword>
<reference evidence="2 3" key="1">
    <citation type="journal article" date="2015" name="Proc. Natl. Acad. Sci. U.S.A.">
        <title>Expanded metabolic versatility of ubiquitous nitrite-oxidizing bacteria from the genus Nitrospira.</title>
        <authorList>
            <person name="Koch H."/>
            <person name="Lucker S."/>
            <person name="Albertsen M."/>
            <person name="Kitzinger K."/>
            <person name="Herbold C."/>
            <person name="Spieck E."/>
            <person name="Nielsen P.H."/>
            <person name="Wagner M."/>
            <person name="Daims H."/>
        </authorList>
    </citation>
    <scope>NUCLEOTIDE SEQUENCE [LARGE SCALE GENOMIC DNA]</scope>
    <source>
        <strain evidence="2 3">NSP M-1</strain>
    </source>
</reference>
<feature type="transmembrane region" description="Helical" evidence="1">
    <location>
        <begin position="139"/>
        <end position="158"/>
    </location>
</feature>
<feature type="transmembrane region" description="Helical" evidence="1">
    <location>
        <begin position="364"/>
        <end position="385"/>
    </location>
</feature>
<dbReference type="PATRIC" id="fig|42253.5.peg.1070"/>
<gene>
    <name evidence="2" type="ORF">NITMOv2_1086</name>
</gene>
<feature type="transmembrane region" description="Helical" evidence="1">
    <location>
        <begin position="12"/>
        <end position="34"/>
    </location>
</feature>
<dbReference type="Proteomes" id="UP000069205">
    <property type="component" value="Chromosome"/>
</dbReference>
<feature type="transmembrane region" description="Helical" evidence="1">
    <location>
        <begin position="178"/>
        <end position="198"/>
    </location>
</feature>
<keyword evidence="1" id="KW-0472">Membrane</keyword>
<dbReference type="InterPro" id="IPR036927">
    <property type="entry name" value="Cyt_c_oxase-like_su1_sf"/>
</dbReference>
<feature type="transmembrane region" description="Helical" evidence="1">
    <location>
        <begin position="316"/>
        <end position="343"/>
    </location>
</feature>
<feature type="transmembrane region" description="Helical" evidence="1">
    <location>
        <begin position="397"/>
        <end position="420"/>
    </location>
</feature>
<feature type="transmembrane region" description="Helical" evidence="1">
    <location>
        <begin position="46"/>
        <end position="72"/>
    </location>
</feature>
<keyword evidence="3" id="KW-1185">Reference proteome</keyword>
<sequence length="432" mass="46285">MLPKHYPPTAFLLTGFTWLVVSSILGLAILIGLVRGTPLPSWVRLVHVHAALVGGVAQMILGGFLAFIPPLLMTGHKQRDSHPVLFATINGAAVGMLVGFWLRHSIVVGIAGSFVVGVFLWIARDAWAQARQSLNSPPLNLWYYAAALLSLFAGLTAGESMALGWAQQSYGYVRLAHIHLNLLGFVTLAIVGTMHNLLPTVLNQPLFSPRLARIVVILMPLGVAVLIGGFLNSSVPIELAGGVLLLAAASLYAVNLFRTWMASSHAGNAASDHLMLGTFFLIFTIILGMLVAANSLTSPPLLPYGTLHLVAYTHMALLGFVLNTIMGALSHLIPMTLAVRRVANAKKRGPYLDRLTAMMDRWRTVQIGGLSLGTMGLGLLASLTWNVPLSSPSIHLTLWICFALLLGSLVLFSMKLALLLSTRPEEAPALAV</sequence>
<proteinExistence type="predicted"/>